<evidence type="ECO:0000256" key="6">
    <source>
        <dbReference type="ARBA" id="ARBA00023170"/>
    </source>
</evidence>
<comment type="caution">
    <text evidence="9">The sequence shown here is derived from an EMBL/GenBank/DDBJ whole genome shotgun (WGS) entry which is preliminary data.</text>
</comment>
<feature type="transmembrane region" description="Helical" evidence="8">
    <location>
        <begin position="242"/>
        <end position="266"/>
    </location>
</feature>
<evidence type="ECO:0000256" key="2">
    <source>
        <dbReference type="ARBA" id="ARBA00022475"/>
    </source>
</evidence>
<evidence type="ECO:0000256" key="3">
    <source>
        <dbReference type="ARBA" id="ARBA00022692"/>
    </source>
</evidence>
<dbReference type="GO" id="GO:0005886">
    <property type="term" value="C:plasma membrane"/>
    <property type="evidence" value="ECO:0007669"/>
    <property type="project" value="UniProtKB-SubCell"/>
</dbReference>
<comment type="subcellular location">
    <subcellularLocation>
        <location evidence="1">Cell membrane</location>
        <topology evidence="1">Multi-pass membrane protein</topology>
    </subcellularLocation>
</comment>
<dbReference type="PANTHER" id="PTHR42643">
    <property type="entry name" value="IONOTROPIC RECEPTOR 20A-RELATED"/>
    <property type="match status" value="1"/>
</dbReference>
<reference evidence="9" key="2">
    <citation type="submission" date="2023-05" db="EMBL/GenBank/DDBJ databases">
        <authorList>
            <person name="Fouks B."/>
        </authorList>
    </citation>
    <scope>NUCLEOTIDE SEQUENCE</scope>
    <source>
        <strain evidence="9">Stay&amp;Tobe</strain>
        <tissue evidence="9">Testes</tissue>
    </source>
</reference>
<keyword evidence="5 8" id="KW-0472">Membrane</keyword>
<evidence type="ECO:0000256" key="4">
    <source>
        <dbReference type="ARBA" id="ARBA00022989"/>
    </source>
</evidence>
<gene>
    <name evidence="9" type="ORF">L9F63_011225</name>
</gene>
<proteinExistence type="predicted"/>
<dbReference type="AlphaFoldDB" id="A0AAD8AHL3"/>
<dbReference type="EMBL" id="JASPKZ010001576">
    <property type="protein sequence ID" value="KAJ9597938.1"/>
    <property type="molecule type" value="Genomic_DNA"/>
</dbReference>
<evidence type="ECO:0000256" key="7">
    <source>
        <dbReference type="ARBA" id="ARBA00023180"/>
    </source>
</evidence>
<dbReference type="Proteomes" id="UP001233999">
    <property type="component" value="Unassembled WGS sequence"/>
</dbReference>
<keyword evidence="7" id="KW-0325">Glycoprotein</keyword>
<organism evidence="9 10">
    <name type="scientific">Diploptera punctata</name>
    <name type="common">Pacific beetle cockroach</name>
    <dbReference type="NCBI Taxonomy" id="6984"/>
    <lineage>
        <taxon>Eukaryota</taxon>
        <taxon>Metazoa</taxon>
        <taxon>Ecdysozoa</taxon>
        <taxon>Arthropoda</taxon>
        <taxon>Hexapoda</taxon>
        <taxon>Insecta</taxon>
        <taxon>Pterygota</taxon>
        <taxon>Neoptera</taxon>
        <taxon>Polyneoptera</taxon>
        <taxon>Dictyoptera</taxon>
        <taxon>Blattodea</taxon>
        <taxon>Blaberoidea</taxon>
        <taxon>Blaberidae</taxon>
        <taxon>Diplopterinae</taxon>
        <taxon>Diploptera</taxon>
    </lineage>
</organism>
<keyword evidence="6" id="KW-0675">Receptor</keyword>
<keyword evidence="4 8" id="KW-1133">Transmembrane helix</keyword>
<feature type="transmembrane region" description="Helical" evidence="8">
    <location>
        <begin position="180"/>
        <end position="200"/>
    </location>
</feature>
<keyword evidence="2" id="KW-1003">Cell membrane</keyword>
<dbReference type="PANTHER" id="PTHR42643:SF30">
    <property type="entry name" value="IONOTROPIC RECEPTOR 40A-RELATED"/>
    <property type="match status" value="1"/>
</dbReference>
<protein>
    <submittedName>
        <fullName evidence="9">Uncharacterized protein</fullName>
    </submittedName>
</protein>
<keyword evidence="10" id="KW-1185">Reference proteome</keyword>
<evidence type="ECO:0000313" key="9">
    <source>
        <dbReference type="EMBL" id="KAJ9597938.1"/>
    </source>
</evidence>
<accession>A0AAD8AHL3</accession>
<evidence type="ECO:0000313" key="10">
    <source>
        <dbReference type="Proteomes" id="UP001233999"/>
    </source>
</evidence>
<feature type="transmembrane region" description="Helical" evidence="8">
    <location>
        <begin position="411"/>
        <end position="438"/>
    </location>
</feature>
<keyword evidence="3 8" id="KW-0812">Transmembrane</keyword>
<reference evidence="9" key="1">
    <citation type="journal article" date="2023" name="IScience">
        <title>Live-bearing cockroach genome reveals convergent evolutionary mechanisms linked to viviparity in insects and beyond.</title>
        <authorList>
            <person name="Fouks B."/>
            <person name="Harrison M.C."/>
            <person name="Mikhailova A.A."/>
            <person name="Marchal E."/>
            <person name="English S."/>
            <person name="Carruthers M."/>
            <person name="Jennings E.C."/>
            <person name="Chiamaka E.L."/>
            <person name="Frigard R.A."/>
            <person name="Pippel M."/>
            <person name="Attardo G.M."/>
            <person name="Benoit J.B."/>
            <person name="Bornberg-Bauer E."/>
            <person name="Tobe S.S."/>
        </authorList>
    </citation>
    <scope>NUCLEOTIDE SEQUENCE</scope>
    <source>
        <strain evidence="9">Stay&amp;Tobe</strain>
    </source>
</reference>
<dbReference type="Gene3D" id="1.10.287.70">
    <property type="match status" value="1"/>
</dbReference>
<evidence type="ECO:0000256" key="1">
    <source>
        <dbReference type="ARBA" id="ARBA00004651"/>
    </source>
</evidence>
<dbReference type="InterPro" id="IPR052192">
    <property type="entry name" value="Insect_Ionotropic_Sensory_Rcpt"/>
</dbReference>
<feature type="transmembrane region" description="Helical" evidence="8">
    <location>
        <begin position="127"/>
        <end position="150"/>
    </location>
</feature>
<evidence type="ECO:0000256" key="8">
    <source>
        <dbReference type="SAM" id="Phobius"/>
    </source>
</evidence>
<sequence length="454" mass="52597">MEALCIAQELWKSIQVINVVIVISSEIYTYFPYNSLKYCGDIKEVNLIDIWDNDNGRNFVYEENLFPDKIPKHFHGCPINVSVGNNSTEEHNIGESVFKSLNLKVTYLSADPDVTDRFERIRMAMQYLVFGNSEIAMGGIPLVVDITMFADHLFPYFDLQYKWFVPCGKLQSRIDTPLRIFSTSVYIALVVIILLLNIILKLLSKYSEERPSGIFTLLYNIWAISLGVSIEKFPCSYKLRILLFSWICFSFALNVIFQTFFTSYIVDPGVEKQISTLEELLESGIRFGYRQVEDRFYKDSSFRVHKEISRKRENCERSDCIQEIVDTGKFATFGEVQAVENYIDDNDVSNLVCVMNDLDTFTIKPVAFGRKGSIILSALDRMFMLYIESGICNKKYNERNMKHKKVRQEEFLVFQIKHLVTAFCALLTGCFMGLMVLICEIINYRYVCRNQIVK</sequence>
<evidence type="ECO:0000256" key="5">
    <source>
        <dbReference type="ARBA" id="ARBA00023136"/>
    </source>
</evidence>
<name>A0AAD8AHL3_DIPPU</name>